<dbReference type="InterPro" id="IPR007861">
    <property type="entry name" value="DNA_mismatch_repair_MutS_clamp"/>
</dbReference>
<dbReference type="Gene3D" id="1.10.1420.10">
    <property type="match status" value="2"/>
</dbReference>
<keyword evidence="3 7" id="KW-0227">DNA damage</keyword>
<dbReference type="SUPFAM" id="SSF55271">
    <property type="entry name" value="DNA repair protein MutS, domain I"/>
    <property type="match status" value="1"/>
</dbReference>
<keyword evidence="2 7" id="KW-0547">Nucleotide-binding</keyword>
<dbReference type="Pfam" id="PF05190">
    <property type="entry name" value="MutS_IV"/>
    <property type="match status" value="1"/>
</dbReference>
<dbReference type="InterPro" id="IPR036678">
    <property type="entry name" value="MutS_con_dom_sf"/>
</dbReference>
<dbReference type="CDD" id="cd03284">
    <property type="entry name" value="ABC_MutS1"/>
    <property type="match status" value="1"/>
</dbReference>
<evidence type="ECO:0000256" key="5">
    <source>
        <dbReference type="ARBA" id="ARBA00023125"/>
    </source>
</evidence>
<gene>
    <name evidence="7 12" type="primary">mutS</name>
    <name evidence="12" type="ORF">TbrSNM41_04250</name>
</gene>
<comment type="similarity">
    <text evidence="1 7 9">Belongs to the DNA mismatch repair MutS family.</text>
</comment>
<dbReference type="InterPro" id="IPR027417">
    <property type="entry name" value="P-loop_NTPase"/>
</dbReference>
<dbReference type="PROSITE" id="PS00486">
    <property type="entry name" value="DNA_MISMATCH_REPAIR_2"/>
    <property type="match status" value="1"/>
</dbReference>
<dbReference type="SUPFAM" id="SSF52540">
    <property type="entry name" value="P-loop containing nucleoside triphosphate hydrolases"/>
    <property type="match status" value="1"/>
</dbReference>
<evidence type="ECO:0000256" key="4">
    <source>
        <dbReference type="ARBA" id="ARBA00022840"/>
    </source>
</evidence>
<dbReference type="SUPFAM" id="SSF48334">
    <property type="entry name" value="DNA repair protein MutS, domain III"/>
    <property type="match status" value="1"/>
</dbReference>
<dbReference type="InterPro" id="IPR016151">
    <property type="entry name" value="DNA_mismatch_repair_MutS_N"/>
</dbReference>
<name>A0ABN6NDI7_THEBO</name>
<feature type="domain" description="DNA mismatch repair proteins mutS family" evidence="11">
    <location>
        <begin position="654"/>
        <end position="670"/>
    </location>
</feature>
<dbReference type="HAMAP" id="MF_00096">
    <property type="entry name" value="MutS"/>
    <property type="match status" value="1"/>
</dbReference>
<dbReference type="InterPro" id="IPR000432">
    <property type="entry name" value="DNA_mismatch_repair_MutS_C"/>
</dbReference>
<reference evidence="12 13" key="1">
    <citation type="journal article" date="2022" name="Microbiol. Resour. Announc.">
        <title>Complete Genome Sequences of Thermus Strains Isolated from Senami Hot Spring in Japan.</title>
        <authorList>
            <person name="Miyazaki K."/>
        </authorList>
    </citation>
    <scope>NUCLEOTIDE SEQUENCE [LARGE SCALE GENOMIC DNA]</scope>
    <source>
        <strain evidence="12 13">SNM4-1</strain>
    </source>
</reference>
<evidence type="ECO:0000256" key="2">
    <source>
        <dbReference type="ARBA" id="ARBA00022741"/>
    </source>
</evidence>
<keyword evidence="10" id="KW-0175">Coiled coil</keyword>
<dbReference type="NCBIfam" id="NF003810">
    <property type="entry name" value="PRK05399.1"/>
    <property type="match status" value="1"/>
</dbReference>
<evidence type="ECO:0000256" key="9">
    <source>
        <dbReference type="RuleBase" id="RU003756"/>
    </source>
</evidence>
<dbReference type="InterPro" id="IPR036187">
    <property type="entry name" value="DNA_mismatch_repair_MutS_sf"/>
</dbReference>
<dbReference type="PIRSF" id="PIRSF037677">
    <property type="entry name" value="DNA_mis_repair_Msh6"/>
    <property type="match status" value="1"/>
</dbReference>
<proteinExistence type="inferred from homology"/>
<dbReference type="Gene3D" id="3.30.420.110">
    <property type="entry name" value="MutS, connector domain"/>
    <property type="match status" value="1"/>
</dbReference>
<dbReference type="Gene3D" id="3.40.1170.10">
    <property type="entry name" value="DNA repair protein MutS, domain I"/>
    <property type="match status" value="1"/>
</dbReference>
<evidence type="ECO:0000313" key="13">
    <source>
        <dbReference type="Proteomes" id="UP000831120"/>
    </source>
</evidence>
<dbReference type="Pfam" id="PF05188">
    <property type="entry name" value="MutS_II"/>
    <property type="match status" value="1"/>
</dbReference>
<keyword evidence="6 7" id="KW-0234">DNA repair</keyword>
<dbReference type="SMART" id="SM00534">
    <property type="entry name" value="MUTSac"/>
    <property type="match status" value="1"/>
</dbReference>
<feature type="binding site" evidence="7">
    <location>
        <begin position="580"/>
        <end position="587"/>
    </location>
    <ligand>
        <name>ATP</name>
        <dbReference type="ChEBI" id="CHEBI:30616"/>
    </ligand>
</feature>
<evidence type="ECO:0000256" key="3">
    <source>
        <dbReference type="ARBA" id="ARBA00022763"/>
    </source>
</evidence>
<evidence type="ECO:0000256" key="7">
    <source>
        <dbReference type="HAMAP-Rule" id="MF_00096"/>
    </source>
</evidence>
<evidence type="ECO:0000256" key="6">
    <source>
        <dbReference type="ARBA" id="ARBA00023204"/>
    </source>
</evidence>
<dbReference type="InterPro" id="IPR007860">
    <property type="entry name" value="DNA_mmatch_repair_MutS_con_dom"/>
</dbReference>
<dbReference type="Gene3D" id="6.10.140.430">
    <property type="match status" value="1"/>
</dbReference>
<accession>A0ABN6NDI7</accession>
<dbReference type="Pfam" id="PF00488">
    <property type="entry name" value="MutS_V"/>
    <property type="match status" value="1"/>
</dbReference>
<evidence type="ECO:0000256" key="8">
    <source>
        <dbReference type="NCBIfam" id="TIGR01070"/>
    </source>
</evidence>
<dbReference type="RefSeq" id="WP_244363175.1">
    <property type="nucleotide sequence ID" value="NZ_AP025593.1"/>
</dbReference>
<organism evidence="12 13">
    <name type="scientific">Thermus brockianus</name>
    <dbReference type="NCBI Taxonomy" id="56956"/>
    <lineage>
        <taxon>Bacteria</taxon>
        <taxon>Thermotogati</taxon>
        <taxon>Deinococcota</taxon>
        <taxon>Deinococci</taxon>
        <taxon>Thermales</taxon>
        <taxon>Thermaceae</taxon>
        <taxon>Thermus</taxon>
    </lineage>
</organism>
<dbReference type="EMBL" id="AP025593">
    <property type="protein sequence ID" value="BDG15691.1"/>
    <property type="molecule type" value="Genomic_DNA"/>
</dbReference>
<dbReference type="InterPro" id="IPR007695">
    <property type="entry name" value="DNA_mismatch_repair_MutS-lik_N"/>
</dbReference>
<keyword evidence="4 7" id="KW-0067">ATP-binding</keyword>
<dbReference type="SUPFAM" id="SSF53150">
    <property type="entry name" value="DNA repair protein MutS, domain II"/>
    <property type="match status" value="1"/>
</dbReference>
<dbReference type="PANTHER" id="PTHR11361">
    <property type="entry name" value="DNA MISMATCH REPAIR PROTEIN MUTS FAMILY MEMBER"/>
    <property type="match status" value="1"/>
</dbReference>
<dbReference type="SMART" id="SM00533">
    <property type="entry name" value="MUTSd"/>
    <property type="match status" value="1"/>
</dbReference>
<dbReference type="Pfam" id="PF01624">
    <property type="entry name" value="MutS_I"/>
    <property type="match status" value="1"/>
</dbReference>
<dbReference type="Proteomes" id="UP000831120">
    <property type="component" value="Chromosome"/>
</dbReference>
<evidence type="ECO:0000259" key="11">
    <source>
        <dbReference type="PROSITE" id="PS00486"/>
    </source>
</evidence>
<evidence type="ECO:0000313" key="12">
    <source>
        <dbReference type="EMBL" id="BDG15691.1"/>
    </source>
</evidence>
<protein>
    <recommendedName>
        <fullName evidence="7 8">DNA mismatch repair protein MutS</fullName>
    </recommendedName>
</protein>
<evidence type="ECO:0000256" key="1">
    <source>
        <dbReference type="ARBA" id="ARBA00006271"/>
    </source>
</evidence>
<evidence type="ECO:0000256" key="10">
    <source>
        <dbReference type="SAM" id="Coils"/>
    </source>
</evidence>
<dbReference type="Pfam" id="PF05192">
    <property type="entry name" value="MutS_III"/>
    <property type="match status" value="1"/>
</dbReference>
<comment type="function">
    <text evidence="7">This protein is involved in the repair of mismatches in DNA. It is possible that it carries out the mismatch recognition step. This protein has a weak ATPase activity.</text>
</comment>
<dbReference type="InterPro" id="IPR007696">
    <property type="entry name" value="DNA_mismatch_repair_MutS_core"/>
</dbReference>
<dbReference type="Gene3D" id="3.40.50.300">
    <property type="entry name" value="P-loop containing nucleotide triphosphate hydrolases"/>
    <property type="match status" value="1"/>
</dbReference>
<dbReference type="InterPro" id="IPR045076">
    <property type="entry name" value="MutS"/>
</dbReference>
<dbReference type="InterPro" id="IPR005748">
    <property type="entry name" value="DNA_mismatch_repair_MutS"/>
</dbReference>
<keyword evidence="13" id="KW-1185">Reference proteome</keyword>
<sequence>MLKGEGPGPLPPLLQQYVELRDRYPDYLLLFQVGDFYECFGEDAERLARALGLVLTHKTSKDFTTPMAGIPIRAFDAYAERLLKMGFRLAVADQVEPAEEAEGLVRREVTQLLTPGTLVQETLLPREANYLAAIATGDGWGLAFLDVSTGEFKGTLLKSKSALYDELFRHRPAEVLLSPELRENEAFVAEFQKRFPVMLSEAPFDPEGEGPLALRRAQGALLAYARTTQGGTLSVRPFRAYDPGAFVHLPEATLRALEVFEPLRGQDTLFSVLDETRTAPGRRLLQSWLRHPLVDRAPLEARLDRVERFVGDGALREGVRRLLFRLADLERLATRLELGRASPKDLGALRRSLEILPEVKALLGEEVLLPDLGALREELKAALVDEPPLKVSEGGLIREGYDPELDALKQDHAQGVAYFLELEQREKERTGIPTLKVGYNAVFGYYLEVTRPYYEKVPKEYRAVQTLKDRQRYTLPEMKERERELYRLEALIRRREEEVFLAVRERARKEAEALREAARVLAELDVFAALAEVAVRYGYTRPRFGERLSIRGGRHPVVERRTEFVPNDLEMAHELVLVTGPNMAGKSTFLRQTALIALLAQIGSFVPAEAAELPLFDRILTRIGASDDLAGGKSTFMVEMEEVAHILKEATERSLVLLDEVGRGTSSLDGLAIATAVAEALHERRCYALFATHYFELTALSLPRLKNLHVAAKEEEGGLIFYHQVLPGPASKSYGVEVARMAGLPEGVVERAKALLQAMAARREGALEEVVERLLSLDPDRLTPLEALKLLHALKALALGAPLGSMKG</sequence>
<feature type="coiled-coil region" evidence="10">
    <location>
        <begin position="478"/>
        <end position="524"/>
    </location>
</feature>
<dbReference type="InterPro" id="IPR017261">
    <property type="entry name" value="DNA_mismatch_repair_MutS/MSH"/>
</dbReference>
<dbReference type="NCBIfam" id="TIGR01070">
    <property type="entry name" value="mutS1"/>
    <property type="match status" value="1"/>
</dbReference>
<keyword evidence="5 7" id="KW-0238">DNA-binding</keyword>
<dbReference type="PANTHER" id="PTHR11361:SF34">
    <property type="entry name" value="DNA MISMATCH REPAIR PROTEIN MSH1, MITOCHONDRIAL"/>
    <property type="match status" value="1"/>
</dbReference>